<organism evidence="1 2">
    <name type="scientific">Leifsonia virtsii</name>
    <dbReference type="NCBI Taxonomy" id="3035915"/>
    <lineage>
        <taxon>Bacteria</taxon>
        <taxon>Bacillati</taxon>
        <taxon>Actinomycetota</taxon>
        <taxon>Actinomycetes</taxon>
        <taxon>Micrococcales</taxon>
        <taxon>Microbacteriaceae</taxon>
        <taxon>Leifsonia</taxon>
    </lineage>
</organism>
<name>A0ABT8J090_9MICO</name>
<proteinExistence type="predicted"/>
<evidence type="ECO:0000313" key="2">
    <source>
        <dbReference type="Proteomes" id="UP001174210"/>
    </source>
</evidence>
<comment type="caution">
    <text evidence="1">The sequence shown here is derived from an EMBL/GenBank/DDBJ whole genome shotgun (WGS) entry which is preliminary data.</text>
</comment>
<accession>A0ABT8J090</accession>
<keyword evidence="2" id="KW-1185">Reference proteome</keyword>
<sequence>MAASDFNITFTGEPDPELEEALGENFESWLPSGNALLIRFDDGFEFKVAAGMRVQRDPDGALVVFH</sequence>
<gene>
    <name evidence="1" type="ORF">P5G59_15030</name>
</gene>
<dbReference type="Proteomes" id="UP001174210">
    <property type="component" value="Unassembled WGS sequence"/>
</dbReference>
<protein>
    <submittedName>
        <fullName evidence="1">Uncharacterized protein</fullName>
    </submittedName>
</protein>
<dbReference type="RefSeq" id="WP_301219809.1">
    <property type="nucleotide sequence ID" value="NZ_JAROCB010000004.1"/>
</dbReference>
<reference evidence="1" key="1">
    <citation type="submission" date="2023-03" db="EMBL/GenBank/DDBJ databases">
        <title>MT1 and MT2 Draft Genomes of Novel Species.</title>
        <authorList>
            <person name="Venkateswaran K."/>
        </authorList>
    </citation>
    <scope>NUCLEOTIDE SEQUENCE</scope>
    <source>
        <strain evidence="1">F6_8S_P_1A</strain>
    </source>
</reference>
<evidence type="ECO:0000313" key="1">
    <source>
        <dbReference type="EMBL" id="MDN4598465.1"/>
    </source>
</evidence>
<dbReference type="EMBL" id="JAROCB010000004">
    <property type="protein sequence ID" value="MDN4598465.1"/>
    <property type="molecule type" value="Genomic_DNA"/>
</dbReference>